<evidence type="ECO:0000313" key="5">
    <source>
        <dbReference type="EMBL" id="GGE40298.1"/>
    </source>
</evidence>
<keyword evidence="6" id="KW-1185">Reference proteome</keyword>
<dbReference type="Gene3D" id="3.30.1950.10">
    <property type="entry name" value="wza like domain"/>
    <property type="match status" value="1"/>
</dbReference>
<keyword evidence="2" id="KW-0812">Transmembrane</keyword>
<evidence type="ECO:0000259" key="3">
    <source>
        <dbReference type="Pfam" id="PF02563"/>
    </source>
</evidence>
<dbReference type="Pfam" id="PF10531">
    <property type="entry name" value="SLBB"/>
    <property type="match status" value="1"/>
</dbReference>
<dbReference type="InterPro" id="IPR019554">
    <property type="entry name" value="Soluble_ligand-bd"/>
</dbReference>
<sequence length="279" mass="31819">MMLKLDLFIKNKALNFAFHRIQYICRMKKLFLILLALSLVGCATRKEIAYYQDIDDKEFSPLPEINSHQKIQVNDILNIKLTSLNPESVAPFSFESGEGRMQMQQIQAMRLTGYIVDAEGYIEYPQIGKIYLKGKTTTEAQDIIKEAVKDEVKNPNIKVTLLNYKFTVQGEVRMPGTYEIIEENITLPQALGMAGDLTINGRRDNVTIIRHDGDERVVKRIDLTQTDWMDTPFYYVKQNDIIYVEPNDPRVKSAGFIGNVGTVISVFSIILSTVVILSR</sequence>
<proteinExistence type="predicted"/>
<dbReference type="Pfam" id="PF02563">
    <property type="entry name" value="Poly_export"/>
    <property type="match status" value="1"/>
</dbReference>
<protein>
    <submittedName>
        <fullName evidence="5">Polysaccharide biosynthesis protein</fullName>
    </submittedName>
</protein>
<feature type="transmembrane region" description="Helical" evidence="2">
    <location>
        <begin position="256"/>
        <end position="277"/>
    </location>
</feature>
<dbReference type="PANTHER" id="PTHR33619:SF3">
    <property type="entry name" value="POLYSACCHARIDE EXPORT PROTEIN GFCE-RELATED"/>
    <property type="match status" value="1"/>
</dbReference>
<gene>
    <name evidence="5" type="ORF">GCM10010832_20560</name>
</gene>
<keyword evidence="2" id="KW-1133">Transmembrane helix</keyword>
<dbReference type="EMBL" id="BMGM01000009">
    <property type="protein sequence ID" value="GGE40298.1"/>
    <property type="molecule type" value="Genomic_DNA"/>
</dbReference>
<organism evidence="5 6">
    <name type="scientific">Psychroflexus planctonicus</name>
    <dbReference type="NCBI Taxonomy" id="1526575"/>
    <lineage>
        <taxon>Bacteria</taxon>
        <taxon>Pseudomonadati</taxon>
        <taxon>Bacteroidota</taxon>
        <taxon>Flavobacteriia</taxon>
        <taxon>Flavobacteriales</taxon>
        <taxon>Flavobacteriaceae</taxon>
        <taxon>Psychroflexus</taxon>
    </lineage>
</organism>
<dbReference type="Proteomes" id="UP000599179">
    <property type="component" value="Unassembled WGS sequence"/>
</dbReference>
<dbReference type="InterPro" id="IPR003715">
    <property type="entry name" value="Poly_export_N"/>
</dbReference>
<name>A0ABQ1SJQ9_9FLAO</name>
<accession>A0ABQ1SJQ9</accession>
<dbReference type="Gene3D" id="3.10.560.10">
    <property type="entry name" value="Outer membrane lipoprotein wza domain like"/>
    <property type="match status" value="2"/>
</dbReference>
<dbReference type="PANTHER" id="PTHR33619">
    <property type="entry name" value="POLYSACCHARIDE EXPORT PROTEIN GFCE-RELATED"/>
    <property type="match status" value="1"/>
</dbReference>
<evidence type="ECO:0000256" key="2">
    <source>
        <dbReference type="SAM" id="Phobius"/>
    </source>
</evidence>
<evidence type="ECO:0000313" key="6">
    <source>
        <dbReference type="Proteomes" id="UP000599179"/>
    </source>
</evidence>
<reference evidence="6" key="1">
    <citation type="journal article" date="2019" name="Int. J. Syst. Evol. Microbiol.">
        <title>The Global Catalogue of Microorganisms (GCM) 10K type strain sequencing project: providing services to taxonomists for standard genome sequencing and annotation.</title>
        <authorList>
            <consortium name="The Broad Institute Genomics Platform"/>
            <consortium name="The Broad Institute Genome Sequencing Center for Infectious Disease"/>
            <person name="Wu L."/>
            <person name="Ma J."/>
        </authorList>
    </citation>
    <scope>NUCLEOTIDE SEQUENCE [LARGE SCALE GENOMIC DNA]</scope>
    <source>
        <strain evidence="6">CGMCC 1.12931</strain>
    </source>
</reference>
<keyword evidence="2" id="KW-0472">Membrane</keyword>
<evidence type="ECO:0000256" key="1">
    <source>
        <dbReference type="ARBA" id="ARBA00022729"/>
    </source>
</evidence>
<keyword evidence="1" id="KW-0732">Signal</keyword>
<comment type="caution">
    <text evidence="5">The sequence shown here is derived from an EMBL/GenBank/DDBJ whole genome shotgun (WGS) entry which is preliminary data.</text>
</comment>
<evidence type="ECO:0000259" key="4">
    <source>
        <dbReference type="Pfam" id="PF10531"/>
    </source>
</evidence>
<dbReference type="InterPro" id="IPR049712">
    <property type="entry name" value="Poly_export"/>
</dbReference>
<feature type="domain" description="Soluble ligand binding" evidence="4">
    <location>
        <begin position="165"/>
        <end position="217"/>
    </location>
</feature>
<feature type="domain" description="Polysaccharide export protein N-terminal" evidence="3">
    <location>
        <begin position="67"/>
        <end position="161"/>
    </location>
</feature>